<feature type="binding site" evidence="15">
    <location>
        <position position="280"/>
    </location>
    <ligand>
        <name>Ca(2+)</name>
        <dbReference type="ChEBI" id="CHEBI:29108"/>
        <label>1</label>
    </ligand>
</feature>
<dbReference type="GO" id="GO:0072562">
    <property type="term" value="C:blood microparticle"/>
    <property type="evidence" value="ECO:0007669"/>
    <property type="project" value="TreeGrafter"/>
</dbReference>
<dbReference type="FunFam" id="1.10.246.10:FF:000001">
    <property type="entry name" value="Serum albumin"/>
    <property type="match status" value="2"/>
</dbReference>
<feature type="chain" id="PRO_5034216330" description="Albumin" evidence="19">
    <location>
        <begin position="20"/>
        <end position="609"/>
    </location>
</feature>
<dbReference type="AlphaFoldDB" id="A0A8C6QPG5"/>
<feature type="binding site" evidence="15">
    <location>
        <position position="274"/>
    </location>
    <ligand>
        <name>Zn(2+)</name>
        <dbReference type="ChEBI" id="CHEBI:29105"/>
    </ligand>
</feature>
<feature type="disulfide bond" evidence="16">
    <location>
        <begin position="290"/>
        <end position="304"/>
    </location>
</feature>
<feature type="disulfide bond" evidence="16">
    <location>
        <begin position="149"/>
        <end position="194"/>
    </location>
</feature>
<dbReference type="Pfam" id="PF00273">
    <property type="entry name" value="Serum_albumin"/>
    <property type="match status" value="3"/>
</dbReference>
<dbReference type="FunFam" id="1.10.246.10:FF:000003">
    <property type="entry name" value="Serum albumin"/>
    <property type="match status" value="1"/>
</dbReference>
<dbReference type="GO" id="GO:0072732">
    <property type="term" value="P:cellular response to calcium ion starvation"/>
    <property type="evidence" value="ECO:0007669"/>
    <property type="project" value="Ensembl"/>
</dbReference>
<dbReference type="PRINTS" id="PR00802">
    <property type="entry name" value="SERUMALBUMIN"/>
</dbReference>
<dbReference type="GO" id="GO:0030170">
    <property type="term" value="F:pyridoxal phosphate binding"/>
    <property type="evidence" value="ECO:0007669"/>
    <property type="project" value="Ensembl"/>
</dbReference>
<feature type="binding site" evidence="15">
    <location>
        <position position="92"/>
    </location>
    <ligand>
        <name>Zn(2+)</name>
        <dbReference type="ChEBI" id="CHEBI:29105"/>
    </ligand>
</feature>
<dbReference type="Proteomes" id="UP000694381">
    <property type="component" value="Unassembled WGS sequence"/>
</dbReference>
<dbReference type="RefSeq" id="XP_008841688.1">
    <property type="nucleotide sequence ID" value="XM_008843466.3"/>
</dbReference>
<dbReference type="GO" id="GO:0005794">
    <property type="term" value="C:Golgi apparatus"/>
    <property type="evidence" value="ECO:0007669"/>
    <property type="project" value="Ensembl"/>
</dbReference>
<keyword evidence="5" id="KW-0165">Cleavage on pair of basic residues</keyword>
<proteinExistence type="predicted"/>
<dbReference type="InterPro" id="IPR021177">
    <property type="entry name" value="Serum_albumin/AFP/Afamin"/>
</dbReference>
<keyword evidence="11 15" id="KW-0186">Copper</keyword>
<evidence type="ECO:0000256" key="3">
    <source>
        <dbReference type="ARBA" id="ARBA00022525"/>
    </source>
</evidence>
<dbReference type="PROSITE" id="PS00212">
    <property type="entry name" value="ALBUMIN_1"/>
    <property type="match status" value="1"/>
</dbReference>
<dbReference type="Gene3D" id="1.10.246.10">
    <property type="match status" value="6"/>
</dbReference>
<dbReference type="InterPro" id="IPR000264">
    <property type="entry name" value="ALB/AFP/VDB"/>
</dbReference>
<feature type="disulfide bond" evidence="16">
    <location>
        <begin position="501"/>
        <end position="512"/>
    </location>
</feature>
<reference evidence="21" key="2">
    <citation type="submission" date="2025-09" db="UniProtKB">
        <authorList>
            <consortium name="Ensembl"/>
        </authorList>
    </citation>
    <scope>IDENTIFICATION</scope>
</reference>
<evidence type="ECO:0000256" key="8">
    <source>
        <dbReference type="ARBA" id="ARBA00022737"/>
    </source>
</evidence>
<feature type="domain" description="Albumin" evidence="20">
    <location>
        <begin position="212"/>
        <end position="404"/>
    </location>
</feature>
<evidence type="ECO:0000313" key="22">
    <source>
        <dbReference type="Proteomes" id="UP000694381"/>
    </source>
</evidence>
<keyword evidence="8" id="KW-0677">Repeat</keyword>
<feature type="binding site" evidence="17">
    <location>
        <position position="265"/>
    </location>
    <ligand>
        <name>(4Z,15Z)-bilirubin IXalpha</name>
        <dbReference type="ChEBI" id="CHEBI:57977"/>
    </ligand>
</feature>
<evidence type="ECO:0000256" key="9">
    <source>
        <dbReference type="ARBA" id="ARBA00022833"/>
    </source>
</evidence>
<feature type="binding site" evidence="15">
    <location>
        <position position="277"/>
    </location>
    <ligand>
        <name>Ca(2+)</name>
        <dbReference type="ChEBI" id="CHEBI:29108"/>
        <label>1</label>
    </ligand>
</feature>
<dbReference type="PRINTS" id="PR00803">
    <property type="entry name" value="AFETOPROTEIN"/>
</dbReference>
<feature type="binding site" evidence="15">
    <location>
        <position position="38"/>
    </location>
    <ligand>
        <name>Ca(2+)</name>
        <dbReference type="ChEBI" id="CHEBI:29108"/>
        <label>1</label>
    </ligand>
</feature>
<keyword evidence="9 15" id="KW-0862">Zinc</keyword>
<keyword evidence="7 19" id="KW-0732">Signal</keyword>
<dbReference type="GeneTree" id="ENSGT00390000000113"/>
<dbReference type="OMA" id="ADPHACY"/>
<dbReference type="InterPro" id="IPR020858">
    <property type="entry name" value="Serum_albumin-like"/>
</dbReference>
<keyword evidence="4" id="KW-0597">Phosphoprotein</keyword>
<feature type="domain" description="Albumin" evidence="20">
    <location>
        <begin position="20"/>
        <end position="211"/>
    </location>
</feature>
<dbReference type="SMART" id="SM00103">
    <property type="entry name" value="ALBUMIN"/>
    <property type="match status" value="3"/>
</dbReference>
<dbReference type="GO" id="GO:0019825">
    <property type="term" value="F:oxygen binding"/>
    <property type="evidence" value="ECO:0007669"/>
    <property type="project" value="Ensembl"/>
</dbReference>
<keyword evidence="3" id="KW-0964">Secreted</keyword>
<dbReference type="PANTHER" id="PTHR11385:SF15">
    <property type="entry name" value="ALBUMIN"/>
    <property type="match status" value="1"/>
</dbReference>
<reference evidence="21" key="1">
    <citation type="submission" date="2025-08" db="UniProtKB">
        <authorList>
            <consortium name="Ensembl"/>
        </authorList>
    </citation>
    <scope>IDENTIFICATION</scope>
</reference>
<evidence type="ECO:0000256" key="11">
    <source>
        <dbReference type="ARBA" id="ARBA00023008"/>
    </source>
</evidence>
<dbReference type="GO" id="GO:0042802">
    <property type="term" value="F:identical protein binding"/>
    <property type="evidence" value="ECO:0007669"/>
    <property type="project" value="Ensembl"/>
</dbReference>
<dbReference type="GO" id="GO:0003677">
    <property type="term" value="F:DNA binding"/>
    <property type="evidence" value="ECO:0007669"/>
    <property type="project" value="Ensembl"/>
</dbReference>
<dbReference type="GO" id="GO:0005783">
    <property type="term" value="C:endoplasmic reticulum"/>
    <property type="evidence" value="ECO:0007669"/>
    <property type="project" value="Ensembl"/>
</dbReference>
<evidence type="ECO:0000256" key="1">
    <source>
        <dbReference type="ARBA" id="ARBA00004613"/>
    </source>
</evidence>
<feature type="binding site" evidence="15">
    <location>
        <position position="274"/>
    </location>
    <ligand>
        <name>Ca(2+)</name>
        <dbReference type="ChEBI" id="CHEBI:29108"/>
        <label>1</label>
    </ligand>
</feature>
<keyword evidence="6 15" id="KW-0479">Metal-binding</keyword>
<dbReference type="Ensembl" id="ENSNGAT00000012042.1">
    <property type="protein sequence ID" value="ENSNGAP00000006722.1"/>
    <property type="gene ID" value="ENSNGAG00000010022.1"/>
</dbReference>
<feature type="disulfide bond" evidence="16">
    <location>
        <begin position="539"/>
        <end position="584"/>
    </location>
</feature>
<dbReference type="GO" id="GO:0140104">
    <property type="term" value="F:molecular carrier activity"/>
    <property type="evidence" value="ECO:0007669"/>
    <property type="project" value="Ensembl"/>
</dbReference>
<evidence type="ECO:0000256" key="19">
    <source>
        <dbReference type="SAM" id="SignalP"/>
    </source>
</evidence>
<dbReference type="OrthoDB" id="9875082at2759"/>
<evidence type="ECO:0000256" key="17">
    <source>
        <dbReference type="PIRSR" id="PIRSR002520-3"/>
    </source>
</evidence>
<feature type="disulfide bond" evidence="16">
    <location>
        <begin position="583"/>
        <end position="592"/>
    </location>
</feature>
<feature type="disulfide bond" evidence="16">
    <location>
        <begin position="100"/>
        <end position="116"/>
    </location>
</feature>
<dbReference type="KEGG" id="ngi:103742426"/>
<evidence type="ECO:0000256" key="16">
    <source>
        <dbReference type="PIRSR" id="PIRSR002520-2"/>
    </source>
</evidence>
<dbReference type="GO" id="GO:0051087">
    <property type="term" value="F:protein-folding chaperone binding"/>
    <property type="evidence" value="ECO:0007669"/>
    <property type="project" value="Ensembl"/>
</dbReference>
<feature type="disulfide bond" evidence="16">
    <location>
        <begin position="417"/>
        <end position="463"/>
    </location>
</feature>
<feature type="binding site" evidence="15">
    <location>
        <position position="272"/>
    </location>
    <ligand>
        <name>Zn(2+)</name>
        <dbReference type="ChEBI" id="CHEBI:29105"/>
    </ligand>
</feature>
<feature type="binding site" evidence="15">
    <location>
        <position position="28"/>
    </location>
    <ligand>
        <name>Cu cation</name>
        <dbReference type="ChEBI" id="CHEBI:23378"/>
    </ligand>
</feature>
<feature type="site" description="Aspirin-acetylated lysine" evidence="18">
    <location>
        <position position="224"/>
    </location>
</feature>
<evidence type="ECO:0000259" key="20">
    <source>
        <dbReference type="PROSITE" id="PS51438"/>
    </source>
</evidence>
<dbReference type="CDD" id="cd00015">
    <property type="entry name" value="ALBUMIN"/>
    <property type="match status" value="3"/>
</dbReference>
<feature type="binding site" evidence="15">
    <location>
        <position position="284"/>
    </location>
    <ligand>
        <name>Ca(2+)</name>
        <dbReference type="ChEBI" id="CHEBI:29108"/>
        <label>1</label>
    </ligand>
</feature>
<evidence type="ECO:0000256" key="10">
    <source>
        <dbReference type="ARBA" id="ARBA00022837"/>
    </source>
</evidence>
<keyword evidence="2" id="KW-0488">Methylation</keyword>
<feature type="disulfide bond" evidence="16">
    <location>
        <begin position="115"/>
        <end position="126"/>
    </location>
</feature>
<feature type="disulfide bond" evidence="16">
    <location>
        <begin position="341"/>
        <end position="386"/>
    </location>
</feature>
<dbReference type="GO" id="GO:1903981">
    <property type="term" value="F:enterobactin binding"/>
    <property type="evidence" value="ECO:0007669"/>
    <property type="project" value="Ensembl"/>
</dbReference>
<dbReference type="GO" id="GO:0070062">
    <property type="term" value="C:extracellular exosome"/>
    <property type="evidence" value="ECO:0007669"/>
    <property type="project" value="Ensembl"/>
</dbReference>
<dbReference type="InterPro" id="IPR020857">
    <property type="entry name" value="Serum_albumin_CS"/>
</dbReference>
<feature type="disulfide bond" evidence="16">
    <location>
        <begin position="225"/>
        <end position="271"/>
    </location>
</feature>
<dbReference type="GeneID" id="103742426"/>
<dbReference type="GO" id="GO:0051902">
    <property type="term" value="P:negative regulation of mitochondrial depolarization"/>
    <property type="evidence" value="ECO:0007669"/>
    <property type="project" value="Ensembl"/>
</dbReference>
<evidence type="ECO:0000256" key="12">
    <source>
        <dbReference type="ARBA" id="ARBA00023121"/>
    </source>
</evidence>
<evidence type="ECO:0000256" key="15">
    <source>
        <dbReference type="PIRSR" id="PIRSR002520-1"/>
    </source>
</evidence>
<dbReference type="PANTHER" id="PTHR11385">
    <property type="entry name" value="SERUM ALBUMIN-RELATED"/>
    <property type="match status" value="1"/>
</dbReference>
<dbReference type="GO" id="GO:0140272">
    <property type="term" value="F:exogenous protein binding"/>
    <property type="evidence" value="ECO:0007669"/>
    <property type="project" value="Ensembl"/>
</dbReference>
<gene>
    <name evidence="21" type="primary">Alb</name>
</gene>
<evidence type="ECO:0000256" key="5">
    <source>
        <dbReference type="ARBA" id="ARBA00022685"/>
    </source>
</evidence>
<name>A0A8C6QPG5_NANGA</name>
<feature type="binding site" evidence="15">
    <location>
        <position position="269"/>
    </location>
    <ligand>
        <name>Ca(2+)</name>
        <dbReference type="ChEBI" id="CHEBI:29108"/>
        <label>1</label>
    </ligand>
</feature>
<dbReference type="GO" id="GO:0046872">
    <property type="term" value="F:metal ion binding"/>
    <property type="evidence" value="ECO:0007669"/>
    <property type="project" value="UniProtKB-KW"/>
</dbReference>
<dbReference type="GO" id="GO:0015643">
    <property type="term" value="F:toxic substance binding"/>
    <property type="evidence" value="ECO:0007669"/>
    <property type="project" value="Ensembl"/>
</dbReference>
<comment type="subcellular location">
    <subcellularLocation>
        <location evidence="1">Secreted</location>
    </subcellularLocation>
</comment>
<dbReference type="CTD" id="213"/>
<feature type="disulfide bond" evidence="16">
    <location>
        <begin position="486"/>
        <end position="502"/>
    </location>
</feature>
<organism evidence="21 22">
    <name type="scientific">Nannospalax galili</name>
    <name type="common">Northern Israeli blind subterranean mole rat</name>
    <name type="synonym">Spalax galili</name>
    <dbReference type="NCBI Taxonomy" id="1026970"/>
    <lineage>
        <taxon>Eukaryota</taxon>
        <taxon>Metazoa</taxon>
        <taxon>Chordata</taxon>
        <taxon>Craniata</taxon>
        <taxon>Vertebrata</taxon>
        <taxon>Euteleostomi</taxon>
        <taxon>Mammalia</taxon>
        <taxon>Eutheria</taxon>
        <taxon>Euarchontoglires</taxon>
        <taxon>Glires</taxon>
        <taxon>Rodentia</taxon>
        <taxon>Myomorpha</taxon>
        <taxon>Muroidea</taxon>
        <taxon>Spalacidae</taxon>
        <taxon>Spalacinae</taxon>
        <taxon>Nannospalax</taxon>
    </lineage>
</organism>
<protein>
    <recommendedName>
        <fullName evidence="14">Albumin</fullName>
    </recommendedName>
</protein>
<feature type="disulfide bond" evidence="16">
    <location>
        <begin position="193"/>
        <end position="202"/>
    </location>
</feature>
<dbReference type="GO" id="GO:0032991">
    <property type="term" value="C:protein-containing complex"/>
    <property type="evidence" value="ECO:0007669"/>
    <property type="project" value="Ensembl"/>
</dbReference>
<dbReference type="SUPFAM" id="SSF48552">
    <property type="entry name" value="Serum albumin-like"/>
    <property type="match status" value="3"/>
</dbReference>
<feature type="binding site" evidence="15">
    <location>
        <position position="31"/>
    </location>
    <ligand>
        <name>Ca(2+)</name>
        <dbReference type="ChEBI" id="CHEBI:29108"/>
        <label>1</label>
    </ligand>
</feature>
<feature type="disulfide bond" evidence="16">
    <location>
        <begin position="78"/>
        <end position="87"/>
    </location>
</feature>
<feature type="disulfide bond" evidence="16">
    <location>
        <begin position="385"/>
        <end position="394"/>
    </location>
</feature>
<dbReference type="InterPro" id="IPR014760">
    <property type="entry name" value="Serum_albumin_N"/>
</dbReference>
<feature type="disulfide bond" evidence="16">
    <location>
        <begin position="270"/>
        <end position="278"/>
    </location>
</feature>
<keyword evidence="12" id="KW-0446">Lipid-binding</keyword>
<accession>A0A8C6QPG5</accession>
<sequence length="609" mass="68868">MKWVTFLLLLLSVSGSAYSRGVFRRDAHKSEIAHRYNDLGEQYFKGLVLITFAQYLQKCPYEEHLKLVHEVADFAKACVADESAPNCDKSLHTLFGDKLCAIPTLREHYGELADCCTKQEPERNECFLKHKDDSPNLPPIVRAEADVMCASFLENESQFMGHYVHEVARRHPYFYAPELLFYAEKYQDVMTKCCAEADKAACITPKLDALKEKALTSSAKQRMKCSSLQKFGERAFKAWTVARLSQKFPKADFTEVTKIVNDLTKVTKECCHGDLLECADDRADLAKYICENHASISSKLQECCDKPVLQKSHCIAESENDDMPADLAPLAADFVEDKEVCKNYAEAKDVFLGSFLYENSRRHPDYSVVLLLRLAKKYENTLEKCCAEADPHACYSKVFDEFQPLVDEPKKLVKENCELFETLGEYKFQNALLVRYTQKAPQVSTPTLVETARHLGKVGTKCCSLPEAQRLPCVEDYLAMILNRVCVLHEKTPVSERVTQCCTGSLVDRRPCFSALSVDEAYVPKEFKAETFTFHADTCTLPEKEKQIKKQFALAELVKHKPKATEEQLKKVMKDFADFLEKCCAEADKEACFATEGPKLVASSQAALA</sequence>
<feature type="domain" description="Albumin" evidence="20">
    <location>
        <begin position="405"/>
        <end position="602"/>
    </location>
</feature>
<dbReference type="FunFam" id="1.10.246.10:FF:000002">
    <property type="entry name" value="Serum albumin"/>
    <property type="match status" value="2"/>
</dbReference>
<evidence type="ECO:0000256" key="7">
    <source>
        <dbReference type="ARBA" id="ARBA00022729"/>
    </source>
</evidence>
<keyword evidence="22" id="KW-1185">Reference proteome</keyword>
<keyword evidence="10 15" id="KW-0106">Calcium</keyword>
<evidence type="ECO:0000256" key="4">
    <source>
        <dbReference type="ARBA" id="ARBA00022553"/>
    </source>
</evidence>
<evidence type="ECO:0000256" key="6">
    <source>
        <dbReference type="ARBA" id="ARBA00022723"/>
    </source>
</evidence>
<dbReference type="GO" id="GO:0005504">
    <property type="term" value="F:fatty acid binding"/>
    <property type="evidence" value="ECO:0007669"/>
    <property type="project" value="Ensembl"/>
</dbReference>
<dbReference type="GO" id="GO:0015723">
    <property type="term" value="P:bilirubin transport"/>
    <property type="evidence" value="ECO:0007669"/>
    <property type="project" value="Ensembl"/>
</dbReference>
<keyword evidence="13 16" id="KW-1015">Disulfide bond</keyword>
<evidence type="ECO:0000313" key="21">
    <source>
        <dbReference type="Ensembl" id="ENSNGAP00000006722.1"/>
    </source>
</evidence>
<feature type="disulfide bond" evidence="16">
    <location>
        <begin position="303"/>
        <end position="314"/>
    </location>
</feature>
<evidence type="ECO:0000256" key="18">
    <source>
        <dbReference type="PIRSR" id="PIRSR002520-4"/>
    </source>
</evidence>
<feature type="signal peptide" evidence="19">
    <location>
        <begin position="1"/>
        <end position="19"/>
    </location>
</feature>
<evidence type="ECO:0000256" key="14">
    <source>
        <dbReference type="ARBA" id="ARBA00039343"/>
    </source>
</evidence>
<evidence type="ECO:0000256" key="2">
    <source>
        <dbReference type="ARBA" id="ARBA00022481"/>
    </source>
</evidence>
<feature type="disulfide bond" evidence="16">
    <location>
        <begin position="462"/>
        <end position="473"/>
    </location>
</feature>
<evidence type="ECO:0000256" key="13">
    <source>
        <dbReference type="ARBA" id="ARBA00023157"/>
    </source>
</evidence>
<dbReference type="PROSITE" id="PS51438">
    <property type="entry name" value="ALBUMIN_2"/>
    <property type="match status" value="3"/>
</dbReference>
<dbReference type="PIRSF" id="PIRSF002520">
    <property type="entry name" value="Serum_albumin_subgroup"/>
    <property type="match status" value="1"/>
</dbReference>